<dbReference type="EMBL" id="CAADFR010000057">
    <property type="protein sequence ID" value="VFK40243.1"/>
    <property type="molecule type" value="Genomic_DNA"/>
</dbReference>
<dbReference type="PANTHER" id="PTHR47036:SF1">
    <property type="entry name" value="COBALT-FACTOR III C(17)-METHYLTRANSFERASE-RELATED"/>
    <property type="match status" value="1"/>
</dbReference>
<dbReference type="InterPro" id="IPR035996">
    <property type="entry name" value="4pyrrol_Methylase_sf"/>
</dbReference>
<comment type="pathway">
    <text evidence="1">Cofactor biosynthesis; adenosylcobalamin biosynthesis.</text>
</comment>
<dbReference type="Gene3D" id="3.40.1010.10">
    <property type="entry name" value="Cobalt-precorrin-4 Transmethylase, Domain 1"/>
    <property type="match status" value="1"/>
</dbReference>
<evidence type="ECO:0000256" key="2">
    <source>
        <dbReference type="ARBA" id="ARBA00022573"/>
    </source>
</evidence>
<reference evidence="8" key="1">
    <citation type="submission" date="2019-02" db="EMBL/GenBank/DDBJ databases">
        <authorList>
            <person name="Gruber-Vodicka R. H."/>
            <person name="Seah K. B. B."/>
        </authorList>
    </citation>
    <scope>NUCLEOTIDE SEQUENCE</scope>
    <source>
        <strain evidence="8">BECK_S1321</strain>
    </source>
</reference>
<proteinExistence type="predicted"/>
<name>A0A450YFI3_9GAMM</name>
<dbReference type="InterPro" id="IPR000878">
    <property type="entry name" value="4pyrrol_Mease"/>
</dbReference>
<dbReference type="UniPathway" id="UPA00148"/>
<evidence type="ECO:0000256" key="4">
    <source>
        <dbReference type="ARBA" id="ARBA00022679"/>
    </source>
</evidence>
<gene>
    <name evidence="8" type="ORF">BECKSD772F_GA0070984_10572</name>
</gene>
<dbReference type="NCBIfam" id="TIGR01466">
    <property type="entry name" value="cobJ_cbiH"/>
    <property type="match status" value="1"/>
</dbReference>
<dbReference type="Gene3D" id="3.30.950.10">
    <property type="entry name" value="Methyltransferase, Cobalt-precorrin-4 Transmethylase, Domain 2"/>
    <property type="match status" value="1"/>
</dbReference>
<dbReference type="GO" id="GO:0032259">
    <property type="term" value="P:methylation"/>
    <property type="evidence" value="ECO:0007669"/>
    <property type="project" value="UniProtKB-KW"/>
</dbReference>
<dbReference type="AlphaFoldDB" id="A0A450YFI3"/>
<dbReference type="InterPro" id="IPR014776">
    <property type="entry name" value="4pyrrole_Mease_sub2"/>
</dbReference>
<protein>
    <submittedName>
        <fullName evidence="8">Precorrin-3B C17-methyltransferase</fullName>
    </submittedName>
</protein>
<dbReference type="InterPro" id="IPR014777">
    <property type="entry name" value="4pyrrole_Mease_sub1"/>
</dbReference>
<dbReference type="Pfam" id="PF00590">
    <property type="entry name" value="TP_methylase"/>
    <property type="match status" value="1"/>
</dbReference>
<dbReference type="InterPro" id="IPR006363">
    <property type="entry name" value="Cbl_synth_CobJ/CibH_dom"/>
</dbReference>
<dbReference type="InterPro" id="IPR036518">
    <property type="entry name" value="CobE/GbiG_C_sf"/>
</dbReference>
<sequence length="625" mass="67346">MIPVKSNMKVMLGIGCDRGTPMETLEKAVGAALAQIGATLEAVQGIASIEAKRDEEGLLALAENRGWPLLFYGANELSQAPVPNPSEVVRRHMGTPAVAEAAALLAAGINTADLLVEKIKSRGQDGKNATVSVARITEASRVDKVGRPHPPDAMVDALPGRLSTRQGRILIVGIGPGSAEYMTIRARQAITEAEVVIGYSNYIALLGDLEGKKVIQKGMTQETDRCLEAMRHAETGMTVALISSGDAGIYGMASLVYEVLFKAGWKPREGIEVEVVPGCPALSSCASLVGAPLGHDFCAISLSDLLTPWPLIARRLESAARADFVLALYNPKSKRRTDQIVTARRILLRHRDPNTPVAIINSAYRDGQSIQITTLWKMLHCDIGMLSTVLIGNSQTFLQEDLMITPRGYAGKYPNLIGSARDGERAGRSLRLGLEEWHDAVRTWIAGNPEMANPHAAARLFDAPLGEILTAIAEASLEESAGGISAYALDPSRLDGILSTIGQSQGQDQHLSVEIRGNGSIMQGEITKLEQDGDRIFASREALHVHVPLAAVATIWLIPRSIDSEIYLLDKNGDLLLSVRYRQNSHIALQPFRLPTLPLLDVSKNLCAEKQSKNTSEASPQTNEP</sequence>
<dbReference type="InterPro" id="IPR051810">
    <property type="entry name" value="Precorrin_MeTrfase"/>
</dbReference>
<keyword evidence="4 8" id="KW-0808">Transferase</keyword>
<dbReference type="Pfam" id="PF01890">
    <property type="entry name" value="CbiG_C"/>
    <property type="match status" value="1"/>
</dbReference>
<keyword evidence="5" id="KW-0949">S-adenosyl-L-methionine</keyword>
<evidence type="ECO:0000259" key="7">
    <source>
        <dbReference type="Pfam" id="PF01890"/>
    </source>
</evidence>
<feature type="domain" description="CobE/GbiG C-terminal" evidence="7">
    <location>
        <begin position="11"/>
        <end position="134"/>
    </location>
</feature>
<organism evidence="8">
    <name type="scientific">Candidatus Kentrum sp. SD</name>
    <dbReference type="NCBI Taxonomy" id="2126332"/>
    <lineage>
        <taxon>Bacteria</taxon>
        <taxon>Pseudomonadati</taxon>
        <taxon>Pseudomonadota</taxon>
        <taxon>Gammaproteobacteria</taxon>
        <taxon>Candidatus Kentrum</taxon>
    </lineage>
</organism>
<dbReference type="InterPro" id="IPR002750">
    <property type="entry name" value="CobE/GbiG_C"/>
</dbReference>
<dbReference type="PANTHER" id="PTHR47036">
    <property type="entry name" value="COBALT-FACTOR III C(17)-METHYLTRANSFERASE-RELATED"/>
    <property type="match status" value="1"/>
</dbReference>
<accession>A0A450YFI3</accession>
<evidence type="ECO:0000259" key="6">
    <source>
        <dbReference type="Pfam" id="PF00590"/>
    </source>
</evidence>
<dbReference type="CDD" id="cd11646">
    <property type="entry name" value="Precorrin_3B_C17_MT"/>
    <property type="match status" value="1"/>
</dbReference>
<evidence type="ECO:0000256" key="1">
    <source>
        <dbReference type="ARBA" id="ARBA00004953"/>
    </source>
</evidence>
<dbReference type="SUPFAM" id="SSF144064">
    <property type="entry name" value="Heme iron utilization protein-like"/>
    <property type="match status" value="1"/>
</dbReference>
<evidence type="ECO:0000256" key="3">
    <source>
        <dbReference type="ARBA" id="ARBA00022603"/>
    </source>
</evidence>
<dbReference type="GO" id="GO:0008168">
    <property type="term" value="F:methyltransferase activity"/>
    <property type="evidence" value="ECO:0007669"/>
    <property type="project" value="UniProtKB-KW"/>
</dbReference>
<dbReference type="SUPFAM" id="SSF53790">
    <property type="entry name" value="Tetrapyrrole methylase"/>
    <property type="match status" value="1"/>
</dbReference>
<dbReference type="Gene3D" id="3.30.420.180">
    <property type="entry name" value="CobE/GbiG C-terminal domain"/>
    <property type="match status" value="1"/>
</dbReference>
<dbReference type="GO" id="GO:0009236">
    <property type="term" value="P:cobalamin biosynthetic process"/>
    <property type="evidence" value="ECO:0007669"/>
    <property type="project" value="UniProtKB-UniPathway"/>
</dbReference>
<feature type="domain" description="Tetrapyrrole methylase" evidence="6">
    <location>
        <begin position="169"/>
        <end position="375"/>
    </location>
</feature>
<evidence type="ECO:0000313" key="8">
    <source>
        <dbReference type="EMBL" id="VFK40243.1"/>
    </source>
</evidence>
<keyword evidence="2" id="KW-0169">Cobalamin biosynthesis</keyword>
<dbReference type="SUPFAM" id="SSF159664">
    <property type="entry name" value="CobE/GbiG C-terminal domain-like"/>
    <property type="match status" value="1"/>
</dbReference>
<evidence type="ECO:0000256" key="5">
    <source>
        <dbReference type="ARBA" id="ARBA00022691"/>
    </source>
</evidence>
<keyword evidence="3 8" id="KW-0489">Methyltransferase</keyword>